<dbReference type="Pfam" id="PF00497">
    <property type="entry name" value="SBP_bac_3"/>
    <property type="match status" value="1"/>
</dbReference>
<dbReference type="EMBL" id="CP011025">
    <property type="protein sequence ID" value="ATC87946.1"/>
    <property type="molecule type" value="Genomic_DNA"/>
</dbReference>
<organism evidence="4 5">
    <name type="scientific">Pseudoalteromonas arctica A 37-1-2</name>
    <dbReference type="NCBI Taxonomy" id="1117313"/>
    <lineage>
        <taxon>Bacteria</taxon>
        <taxon>Pseudomonadati</taxon>
        <taxon>Pseudomonadota</taxon>
        <taxon>Gammaproteobacteria</taxon>
        <taxon>Alteromonadales</taxon>
        <taxon>Pseudoalteromonadaceae</taxon>
        <taxon>Pseudoalteromonas</taxon>
    </lineage>
</organism>
<gene>
    <name evidence="4" type="ORF">PARC_a3602</name>
</gene>
<dbReference type="RefSeq" id="WP_010554370.1">
    <property type="nucleotide sequence ID" value="NZ_CP011025.1"/>
</dbReference>
<accession>A0A290S789</accession>
<dbReference type="Gene3D" id="3.40.190.10">
    <property type="entry name" value="Periplasmic binding protein-like II"/>
    <property type="match status" value="2"/>
</dbReference>
<sequence>MANFIRLLVLSPLLFVFFSYASINPTPLKYNVSASGSHYPYYTNDPEKPGVLPEIIEKALDDANIAASHIDLPTKRITKYLQDEIIDFDVISLEWLPKDERNDSRYVFSEPLIYATEMIVTLPQNAQNWQNADSLKGKNIGTVLGYYYFNDNTFERVDFPSEKELMTALSRNRVEAALIGKLTALYWAEQLEINIAFGAQHSHGFLRIRLLSKHKELLPQINLAIKNLHAQGYIKSIEDKYMSNIPTQN</sequence>
<dbReference type="KEGG" id="part:PARC_a3602"/>
<dbReference type="PANTHER" id="PTHR35936">
    <property type="entry name" value="MEMBRANE-BOUND LYTIC MUREIN TRANSGLYCOSYLASE F"/>
    <property type="match status" value="1"/>
</dbReference>
<evidence type="ECO:0000256" key="1">
    <source>
        <dbReference type="ARBA" id="ARBA00010333"/>
    </source>
</evidence>
<reference evidence="4 5" key="1">
    <citation type="journal article" date="2012" name="J. Bacteriol.">
        <title>Genome sequences of type strains of seven species of the marine bacterium Pseudoalteromonas.</title>
        <authorList>
            <person name="Xie B.B."/>
            <person name="Shu Y.L."/>
            <person name="Qin Q.L."/>
            <person name="Rong J.C."/>
            <person name="Zhang X.Y."/>
            <person name="Chen X.L."/>
            <person name="Shi M."/>
            <person name="He H.L."/>
            <person name="Zhou B.C."/>
            <person name="Zhang Y.Z."/>
        </authorList>
    </citation>
    <scope>NUCLEOTIDE SEQUENCE [LARGE SCALE GENOMIC DNA]</scope>
    <source>
        <strain evidence="4 5">A 37-1-2</strain>
    </source>
</reference>
<dbReference type="PANTHER" id="PTHR35936:SF35">
    <property type="entry name" value="L-CYSTINE-BINDING PROTEIN TCYJ"/>
    <property type="match status" value="1"/>
</dbReference>
<evidence type="ECO:0000259" key="3">
    <source>
        <dbReference type="Pfam" id="PF00497"/>
    </source>
</evidence>
<keyword evidence="2" id="KW-0732">Signal</keyword>
<evidence type="ECO:0000313" key="5">
    <source>
        <dbReference type="Proteomes" id="UP000016505"/>
    </source>
</evidence>
<dbReference type="SUPFAM" id="SSF53850">
    <property type="entry name" value="Periplasmic binding protein-like II"/>
    <property type="match status" value="1"/>
</dbReference>
<feature type="domain" description="Solute-binding protein family 3/N-terminal" evidence="3">
    <location>
        <begin position="36"/>
        <end position="243"/>
    </location>
</feature>
<dbReference type="Proteomes" id="UP000016505">
    <property type="component" value="Chromosome I"/>
</dbReference>
<dbReference type="AlphaFoldDB" id="A0A290S789"/>
<dbReference type="OrthoDB" id="8454826at2"/>
<protein>
    <recommendedName>
        <fullName evidence="3">Solute-binding protein family 3/N-terminal domain-containing protein</fullName>
    </recommendedName>
</protein>
<proteinExistence type="inferred from homology"/>
<name>A0A290S789_9GAMM</name>
<comment type="similarity">
    <text evidence="1">Belongs to the bacterial solute-binding protein 3 family.</text>
</comment>
<dbReference type="InterPro" id="IPR001638">
    <property type="entry name" value="Solute-binding_3/MltF_N"/>
</dbReference>
<evidence type="ECO:0000313" key="4">
    <source>
        <dbReference type="EMBL" id="ATC87946.1"/>
    </source>
</evidence>
<evidence type="ECO:0000256" key="2">
    <source>
        <dbReference type="ARBA" id="ARBA00022729"/>
    </source>
</evidence>